<dbReference type="EMBL" id="CP053892">
    <property type="protein sequence ID" value="QKG25580.1"/>
    <property type="molecule type" value="Genomic_DNA"/>
</dbReference>
<dbReference type="AlphaFoldDB" id="A0A7D3VXC1"/>
<evidence type="ECO:0000313" key="1">
    <source>
        <dbReference type="EMBL" id="QKG25580.1"/>
    </source>
</evidence>
<dbReference type="Proteomes" id="UP000501240">
    <property type="component" value="Chromosome"/>
</dbReference>
<evidence type="ECO:0000313" key="2">
    <source>
        <dbReference type="Proteomes" id="UP000501240"/>
    </source>
</evidence>
<sequence length="63" mass="6864">MLVHPSRGEAVLWVPERGRPGKSLGVAAVDHRGRWVYTFGHQWSAAGNVAEAAARVAWAVNTR</sequence>
<accession>A0A7D3VXC1</accession>
<keyword evidence="2" id="KW-1185">Reference proteome</keyword>
<organism evidence="1 2">
    <name type="scientific">Actinomadura verrucosospora</name>
    <dbReference type="NCBI Taxonomy" id="46165"/>
    <lineage>
        <taxon>Bacteria</taxon>
        <taxon>Bacillati</taxon>
        <taxon>Actinomycetota</taxon>
        <taxon>Actinomycetes</taxon>
        <taxon>Streptosporangiales</taxon>
        <taxon>Thermomonosporaceae</taxon>
        <taxon>Actinomadura</taxon>
    </lineage>
</organism>
<gene>
    <name evidence="1" type="ORF">ACTIVE_7232</name>
</gene>
<proteinExistence type="predicted"/>
<protein>
    <submittedName>
        <fullName evidence="1">Uncharacterized protein</fullName>
    </submittedName>
</protein>
<reference evidence="1 2" key="1">
    <citation type="submission" date="2020-05" db="EMBL/GenBank/DDBJ databases">
        <title>Actinomadura verrucosospora NRRL-B18236 (PFL_A860) Genome sequencing and assembly.</title>
        <authorList>
            <person name="Samborskyy M."/>
        </authorList>
    </citation>
    <scope>NUCLEOTIDE SEQUENCE [LARGE SCALE GENOMIC DNA]</scope>
    <source>
        <strain evidence="1 2">NRRL:B18236</strain>
    </source>
</reference>
<name>A0A7D3VXC1_ACTVE</name>